<proteinExistence type="predicted"/>
<dbReference type="PATRIC" id="fig|1423807.3.peg.2524"/>
<dbReference type="Proteomes" id="UP000051820">
    <property type="component" value="Unassembled WGS sequence"/>
</dbReference>
<keyword evidence="2" id="KW-1185">Reference proteome</keyword>
<dbReference type="EMBL" id="AZGF01000009">
    <property type="protein sequence ID" value="KRM12258.1"/>
    <property type="molecule type" value="Genomic_DNA"/>
</dbReference>
<dbReference type="GO" id="GO:0006355">
    <property type="term" value="P:regulation of DNA-templated transcription"/>
    <property type="evidence" value="ECO:0007669"/>
    <property type="project" value="InterPro"/>
</dbReference>
<reference evidence="1 2" key="1">
    <citation type="journal article" date="2015" name="Genome Announc.">
        <title>Expanding the biotechnology potential of lactobacilli through comparative genomics of 213 strains and associated genera.</title>
        <authorList>
            <person name="Sun Z."/>
            <person name="Harris H.M."/>
            <person name="McCann A."/>
            <person name="Guo C."/>
            <person name="Argimon S."/>
            <person name="Zhang W."/>
            <person name="Yang X."/>
            <person name="Jeffery I.B."/>
            <person name="Cooney J.C."/>
            <person name="Kagawa T.F."/>
            <person name="Liu W."/>
            <person name="Song Y."/>
            <person name="Salvetti E."/>
            <person name="Wrobel A."/>
            <person name="Rasinkangas P."/>
            <person name="Parkhill J."/>
            <person name="Rea M.C."/>
            <person name="O'Sullivan O."/>
            <person name="Ritari J."/>
            <person name="Douillard F.P."/>
            <person name="Paul Ross R."/>
            <person name="Yang R."/>
            <person name="Briner A.E."/>
            <person name="Felis G.E."/>
            <person name="de Vos W.M."/>
            <person name="Barrangou R."/>
            <person name="Klaenhammer T.R."/>
            <person name="Caufield P.W."/>
            <person name="Cui Y."/>
            <person name="Zhang H."/>
            <person name="O'Toole P.W."/>
        </authorList>
    </citation>
    <scope>NUCLEOTIDE SEQUENCE [LARGE SCALE GENOMIC DNA]</scope>
    <source>
        <strain evidence="1 2">DSM 5007</strain>
    </source>
</reference>
<dbReference type="AlphaFoldDB" id="A0A0R1W3Y6"/>
<organism evidence="1 2">
    <name type="scientific">Paucilactobacillus suebicus DSM 5007 = KCTC 3549</name>
    <dbReference type="NCBI Taxonomy" id="1423807"/>
    <lineage>
        <taxon>Bacteria</taxon>
        <taxon>Bacillati</taxon>
        <taxon>Bacillota</taxon>
        <taxon>Bacilli</taxon>
        <taxon>Lactobacillales</taxon>
        <taxon>Lactobacillaceae</taxon>
        <taxon>Paucilactobacillus</taxon>
    </lineage>
</organism>
<gene>
    <name evidence="1" type="ORF">FD16_GL002443</name>
</gene>
<dbReference type="SUPFAM" id="SSF47598">
    <property type="entry name" value="Ribbon-helix-helix"/>
    <property type="match status" value="1"/>
</dbReference>
<name>A0A0R1W3Y6_9LACO</name>
<protein>
    <recommendedName>
        <fullName evidence="3">Ribbon-helix-helix protein CopG domain-containing protein</fullName>
    </recommendedName>
</protein>
<evidence type="ECO:0000313" key="2">
    <source>
        <dbReference type="Proteomes" id="UP000051820"/>
    </source>
</evidence>
<accession>A0A0R1W3Y6</accession>
<sequence>MGKMTKRKFTTTMDPELIKQLKLAAVEEDVSVANILDRLIKKFLDEHPNAE</sequence>
<evidence type="ECO:0008006" key="3">
    <source>
        <dbReference type="Google" id="ProtNLM"/>
    </source>
</evidence>
<comment type="caution">
    <text evidence="1">The sequence shown here is derived from an EMBL/GenBank/DDBJ whole genome shotgun (WGS) entry which is preliminary data.</text>
</comment>
<evidence type="ECO:0000313" key="1">
    <source>
        <dbReference type="EMBL" id="KRM12258.1"/>
    </source>
</evidence>
<dbReference type="InterPro" id="IPR013321">
    <property type="entry name" value="Arc_rbn_hlx_hlx"/>
</dbReference>
<dbReference type="Gene3D" id="1.10.1220.10">
    <property type="entry name" value="Met repressor-like"/>
    <property type="match status" value="1"/>
</dbReference>
<dbReference type="InterPro" id="IPR010985">
    <property type="entry name" value="Ribbon_hlx_hlx"/>
</dbReference>